<organism evidence="1 2">
    <name type="scientific">Protea cynaroides</name>
    <dbReference type="NCBI Taxonomy" id="273540"/>
    <lineage>
        <taxon>Eukaryota</taxon>
        <taxon>Viridiplantae</taxon>
        <taxon>Streptophyta</taxon>
        <taxon>Embryophyta</taxon>
        <taxon>Tracheophyta</taxon>
        <taxon>Spermatophyta</taxon>
        <taxon>Magnoliopsida</taxon>
        <taxon>Proteales</taxon>
        <taxon>Proteaceae</taxon>
        <taxon>Protea</taxon>
    </lineage>
</organism>
<dbReference type="AlphaFoldDB" id="A0A9Q0GMF9"/>
<keyword evidence="2" id="KW-1185">Reference proteome</keyword>
<gene>
    <name evidence="1" type="ORF">NE237_002659</name>
</gene>
<evidence type="ECO:0000313" key="1">
    <source>
        <dbReference type="EMBL" id="KAJ4930441.1"/>
    </source>
</evidence>
<dbReference type="Proteomes" id="UP001141806">
    <property type="component" value="Unassembled WGS sequence"/>
</dbReference>
<dbReference type="EMBL" id="JAMYWD010003600">
    <property type="protein sequence ID" value="KAJ4930441.1"/>
    <property type="molecule type" value="Genomic_DNA"/>
</dbReference>
<accession>A0A9Q0GMF9</accession>
<proteinExistence type="predicted"/>
<evidence type="ECO:0000313" key="2">
    <source>
        <dbReference type="Proteomes" id="UP001141806"/>
    </source>
</evidence>
<name>A0A9Q0GMF9_9MAGN</name>
<protein>
    <submittedName>
        <fullName evidence="1">Uncharacterized protein</fullName>
    </submittedName>
</protein>
<reference evidence="1" key="1">
    <citation type="journal article" date="2023" name="Plant J.">
        <title>The genome of the king protea, Protea cynaroides.</title>
        <authorList>
            <person name="Chang J."/>
            <person name="Duong T.A."/>
            <person name="Schoeman C."/>
            <person name="Ma X."/>
            <person name="Roodt D."/>
            <person name="Barker N."/>
            <person name="Li Z."/>
            <person name="Van de Peer Y."/>
            <person name="Mizrachi E."/>
        </authorList>
    </citation>
    <scope>NUCLEOTIDE SEQUENCE</scope>
    <source>
        <tissue evidence="1">Young leaves</tissue>
    </source>
</reference>
<comment type="caution">
    <text evidence="1">The sequence shown here is derived from an EMBL/GenBank/DDBJ whole genome shotgun (WGS) entry which is preliminary data.</text>
</comment>
<sequence>MSLSLSAKKKRQIEALFVLSLSLSLSAKKKAADRSFVRILSLSLSPPHEDPSDCARVFSDHVISLSPLQRSLLLRQESYKSGVSIYLAHFSTFRWSILLCFSTQETEDSNYQSF</sequence>